<feature type="compositionally biased region" description="Basic residues" evidence="1">
    <location>
        <begin position="33"/>
        <end position="43"/>
    </location>
</feature>
<dbReference type="AlphaFoldDB" id="A0A8S3BFA4"/>
<dbReference type="Proteomes" id="UP000681967">
    <property type="component" value="Unassembled WGS sequence"/>
</dbReference>
<dbReference type="EMBL" id="CAJOBI010037793">
    <property type="protein sequence ID" value="CAF4308823.1"/>
    <property type="molecule type" value="Genomic_DNA"/>
</dbReference>
<accession>A0A8S3BFA4</accession>
<evidence type="ECO:0000313" key="2">
    <source>
        <dbReference type="EMBL" id="CAF4308823.1"/>
    </source>
</evidence>
<proteinExistence type="predicted"/>
<evidence type="ECO:0000256" key="1">
    <source>
        <dbReference type="SAM" id="MobiDB-lite"/>
    </source>
</evidence>
<evidence type="ECO:0000313" key="3">
    <source>
        <dbReference type="EMBL" id="CAF4825742.1"/>
    </source>
</evidence>
<feature type="region of interest" description="Disordered" evidence="1">
    <location>
        <begin position="22"/>
        <end position="43"/>
    </location>
</feature>
<gene>
    <name evidence="3" type="ORF">BYL167_LOCUS49185</name>
    <name evidence="2" type="ORF">SMN809_LOCUS26448</name>
</gene>
<comment type="caution">
    <text evidence="3">The sequence shown here is derived from an EMBL/GenBank/DDBJ whole genome shotgun (WGS) entry which is preliminary data.</text>
</comment>
<feature type="compositionally biased region" description="Basic and acidic residues" evidence="1">
    <location>
        <begin position="23"/>
        <end position="32"/>
    </location>
</feature>
<reference evidence="3" key="1">
    <citation type="submission" date="2021-02" db="EMBL/GenBank/DDBJ databases">
        <authorList>
            <person name="Nowell W R."/>
        </authorList>
    </citation>
    <scope>NUCLEOTIDE SEQUENCE</scope>
</reference>
<organism evidence="3 4">
    <name type="scientific">Rotaria magnacalcarata</name>
    <dbReference type="NCBI Taxonomy" id="392030"/>
    <lineage>
        <taxon>Eukaryota</taxon>
        <taxon>Metazoa</taxon>
        <taxon>Spiralia</taxon>
        <taxon>Gnathifera</taxon>
        <taxon>Rotifera</taxon>
        <taxon>Eurotatoria</taxon>
        <taxon>Bdelloidea</taxon>
        <taxon>Philodinida</taxon>
        <taxon>Philodinidae</taxon>
        <taxon>Rotaria</taxon>
    </lineage>
</organism>
<name>A0A8S3BFA4_9BILA</name>
<protein>
    <submittedName>
        <fullName evidence="3">Uncharacterized protein</fullName>
    </submittedName>
</protein>
<dbReference type="EMBL" id="CAJOBH010145799">
    <property type="protein sequence ID" value="CAF4825742.1"/>
    <property type="molecule type" value="Genomic_DNA"/>
</dbReference>
<dbReference type="Proteomes" id="UP000676336">
    <property type="component" value="Unassembled WGS sequence"/>
</dbReference>
<feature type="non-terminal residue" evidence="3">
    <location>
        <position position="43"/>
    </location>
</feature>
<sequence>MDPDTYNNASANVILPSSSIHTIKNEARSSDRRYKKRHNNEVA</sequence>
<evidence type="ECO:0000313" key="4">
    <source>
        <dbReference type="Proteomes" id="UP000681967"/>
    </source>
</evidence>